<gene>
    <name evidence="2" type="ORF">K469DRAFT_554940</name>
</gene>
<dbReference type="Gene3D" id="2.130.10.10">
    <property type="entry name" value="YVTN repeat-like/Quinoprotein amine dehydrogenase"/>
    <property type="match status" value="3"/>
</dbReference>
<dbReference type="PANTHER" id="PTHR44163:SF1">
    <property type="entry name" value="U3 SMALL NUCLEOLAR RNA-ASSOCIATED PROTEIN 4 HOMOLOG"/>
    <property type="match status" value="1"/>
</dbReference>
<dbReference type="EMBL" id="ML994615">
    <property type="protein sequence ID" value="KAF2192721.1"/>
    <property type="molecule type" value="Genomic_DNA"/>
</dbReference>
<dbReference type="OrthoDB" id="8883818at2759"/>
<evidence type="ECO:0000313" key="2">
    <source>
        <dbReference type="EMBL" id="KAF2192721.1"/>
    </source>
</evidence>
<dbReference type="InterPro" id="IPR001680">
    <property type="entry name" value="WD40_rpt"/>
</dbReference>
<keyword evidence="3" id="KW-1185">Reference proteome</keyword>
<evidence type="ECO:0000256" key="1">
    <source>
        <dbReference type="SAM" id="MobiDB-lite"/>
    </source>
</evidence>
<name>A0A6A6EN72_9PEZI</name>
<dbReference type="AlphaFoldDB" id="A0A6A6EN72"/>
<accession>A0A6A6EN72</accession>
<feature type="compositionally biased region" description="Basic and acidic residues" evidence="1">
    <location>
        <begin position="575"/>
        <end position="587"/>
    </location>
</feature>
<dbReference type="SUPFAM" id="SSF50998">
    <property type="entry name" value="Quinoprotein alcohol dehydrogenase-like"/>
    <property type="match status" value="1"/>
</dbReference>
<proteinExistence type="predicted"/>
<dbReference type="Pfam" id="PF00400">
    <property type="entry name" value="WD40"/>
    <property type="match status" value="1"/>
</dbReference>
<evidence type="ECO:0000313" key="3">
    <source>
        <dbReference type="Proteomes" id="UP000800200"/>
    </source>
</evidence>
<sequence length="946" mass="105811">MDVHRARFVPYPPSAINALAFSHTHPLDDTKDPECLRLAIGRANGNIEIWNPARGAWLQERMFGGGKDRSVEGLAWIQEPDEEDEQGKVVSGKLRLFSIGYSSSVTEWDLVTGLPARHSNGNHSEVWCFAAQPQSTSSTKNRRQSDTFLGQNLIAGCADGTLVMLSTAENELRFDKFISRPTTKKARVLSVVYKDRNIALAGFADSMIRVFDTRNGEVIRSISLGAGPPGGPKDTLVWKVKCLPSGDFVSGDSTGDVRFYNGKNFSQIQRIHGHEADILDLAVSRDGNFVFSGGMDRRTSFYSCSKKMGAGRGPSWEKWHKISHKRYHDHDVKAMATYESKSMSVIVSGGIDTQPTVAPLREFGKELSRGLPILPHSPPLISAPEARLMVSWWNSELRIWRVKNQFGVAEKPKVIARLAVKGDESITSVTITRDGGLLAAATAGGVKLFQLSSLKLETGTNIRIRKLEMPSTVGAKLVQFTPDGKWLAIITPTNHVLLARVIRSADRMDRPHTLPQLLRLRRLQKQTGRQDALNGRWGNYYRSITHVTFSTDGTILAVADLAGFVDTWVIEGHEDPTAPEVDIDKGTSSRSSADDSDSDVEEEIPEGRITFMGQRWVPNPSGHLLPRLDSAPLLLSFEPVMESKSRPQPNGNPAVHPTRHNPHPHSHDLPETEQRLLVVSAQHRLYRFEVLAGRLSDWSRRNPPSSYPPQFRMIDDRAKGCIWDVTEAYQRVWLHGETWLFMFDFSQDFPLLESTDDFRLADGMVDNGKAVSKKRKREPAKEVPRKKNSGAGDVVPGNEVPVTKVRKFKSGKFDESEEPDWIDLNTQQNTESDEDFDEEHQALTSLRRSMGQTKDAYFANGQDGISVNGEIAHDTRQEDLKSEVNLREDVLNKGPGIREAWWHTFKYRPILGIVPIGEESEPLEVVLVERPSWDLDLPPRFVGSHE</sequence>
<dbReference type="GO" id="GO:0030686">
    <property type="term" value="C:90S preribosome"/>
    <property type="evidence" value="ECO:0007669"/>
    <property type="project" value="InterPro"/>
</dbReference>
<organism evidence="2 3">
    <name type="scientific">Zopfia rhizophila CBS 207.26</name>
    <dbReference type="NCBI Taxonomy" id="1314779"/>
    <lineage>
        <taxon>Eukaryota</taxon>
        <taxon>Fungi</taxon>
        <taxon>Dikarya</taxon>
        <taxon>Ascomycota</taxon>
        <taxon>Pezizomycotina</taxon>
        <taxon>Dothideomycetes</taxon>
        <taxon>Dothideomycetes incertae sedis</taxon>
        <taxon>Zopfiaceae</taxon>
        <taxon>Zopfia</taxon>
    </lineage>
</organism>
<dbReference type="GO" id="GO:0000462">
    <property type="term" value="P:maturation of SSU-rRNA from tricistronic rRNA transcript (SSU-rRNA, 5.8S rRNA, LSU-rRNA)"/>
    <property type="evidence" value="ECO:0007669"/>
    <property type="project" value="InterPro"/>
</dbReference>
<dbReference type="InterPro" id="IPR011047">
    <property type="entry name" value="Quinoprotein_ADH-like_sf"/>
</dbReference>
<dbReference type="GO" id="GO:0003723">
    <property type="term" value="F:RNA binding"/>
    <property type="evidence" value="ECO:0007669"/>
    <property type="project" value="TreeGrafter"/>
</dbReference>
<dbReference type="SMART" id="SM00320">
    <property type="entry name" value="WD40"/>
    <property type="match status" value="7"/>
</dbReference>
<keyword evidence="2" id="KW-0687">Ribonucleoprotein</keyword>
<feature type="region of interest" description="Disordered" evidence="1">
    <location>
        <begin position="769"/>
        <end position="798"/>
    </location>
</feature>
<dbReference type="InterPro" id="IPR046351">
    <property type="entry name" value="UTP4"/>
</dbReference>
<dbReference type="GO" id="GO:0032040">
    <property type="term" value="C:small-subunit processome"/>
    <property type="evidence" value="ECO:0007669"/>
    <property type="project" value="TreeGrafter"/>
</dbReference>
<dbReference type="GO" id="GO:0034455">
    <property type="term" value="C:t-UTP complex"/>
    <property type="evidence" value="ECO:0007669"/>
    <property type="project" value="TreeGrafter"/>
</dbReference>
<protein>
    <submittedName>
        <fullName evidence="2">Small nucleolar ribonucleoprotein-like protein complex subunit</fullName>
    </submittedName>
</protein>
<feature type="region of interest" description="Disordered" evidence="1">
    <location>
        <begin position="642"/>
        <end position="669"/>
    </location>
</feature>
<dbReference type="PANTHER" id="PTHR44163">
    <property type="entry name" value="U3 SMALL NUCLEOLAR RNA-ASSOCIATED PROTEIN 4 HOMOLOG"/>
    <property type="match status" value="1"/>
</dbReference>
<reference evidence="2" key="1">
    <citation type="journal article" date="2020" name="Stud. Mycol.">
        <title>101 Dothideomycetes genomes: a test case for predicting lifestyles and emergence of pathogens.</title>
        <authorList>
            <person name="Haridas S."/>
            <person name="Albert R."/>
            <person name="Binder M."/>
            <person name="Bloem J."/>
            <person name="Labutti K."/>
            <person name="Salamov A."/>
            <person name="Andreopoulos B."/>
            <person name="Baker S."/>
            <person name="Barry K."/>
            <person name="Bills G."/>
            <person name="Bluhm B."/>
            <person name="Cannon C."/>
            <person name="Castanera R."/>
            <person name="Culley D."/>
            <person name="Daum C."/>
            <person name="Ezra D."/>
            <person name="Gonzalez J."/>
            <person name="Henrissat B."/>
            <person name="Kuo A."/>
            <person name="Liang C."/>
            <person name="Lipzen A."/>
            <person name="Lutzoni F."/>
            <person name="Magnuson J."/>
            <person name="Mondo S."/>
            <person name="Nolan M."/>
            <person name="Ohm R."/>
            <person name="Pangilinan J."/>
            <person name="Park H.-J."/>
            <person name="Ramirez L."/>
            <person name="Alfaro M."/>
            <person name="Sun H."/>
            <person name="Tritt A."/>
            <person name="Yoshinaga Y."/>
            <person name="Zwiers L.-H."/>
            <person name="Turgeon B."/>
            <person name="Goodwin S."/>
            <person name="Spatafora J."/>
            <person name="Crous P."/>
            <person name="Grigoriev I."/>
        </authorList>
    </citation>
    <scope>NUCLEOTIDE SEQUENCE</scope>
    <source>
        <strain evidence="2">CBS 207.26</strain>
    </source>
</reference>
<dbReference type="Proteomes" id="UP000800200">
    <property type="component" value="Unassembled WGS sequence"/>
</dbReference>
<dbReference type="InterPro" id="IPR015943">
    <property type="entry name" value="WD40/YVTN_repeat-like_dom_sf"/>
</dbReference>
<feature type="region of interest" description="Disordered" evidence="1">
    <location>
        <begin position="575"/>
        <end position="602"/>
    </location>
</feature>